<name>A0A9E7I809_9LILI</name>
<feature type="domain" description="EF-hand" evidence="2">
    <location>
        <begin position="1"/>
        <end position="34"/>
    </location>
</feature>
<dbReference type="InterPro" id="IPR011992">
    <property type="entry name" value="EF-hand-dom_pair"/>
</dbReference>
<evidence type="ECO:0000256" key="1">
    <source>
        <dbReference type="ARBA" id="ARBA00022837"/>
    </source>
</evidence>
<evidence type="ECO:0000259" key="2">
    <source>
        <dbReference type="PROSITE" id="PS50222"/>
    </source>
</evidence>
<dbReference type="InterPro" id="IPR002048">
    <property type="entry name" value="EF_hand_dom"/>
</dbReference>
<reference evidence="3" key="1">
    <citation type="submission" date="2022-05" db="EMBL/GenBank/DDBJ databases">
        <title>The Musa troglodytarum L. genome provides insights into the mechanism of non-climacteric behaviour and enrichment of carotenoids.</title>
        <authorList>
            <person name="Wang J."/>
        </authorList>
    </citation>
    <scope>NUCLEOTIDE SEQUENCE</scope>
    <source>
        <tissue evidence="3">Leaf</tissue>
    </source>
</reference>
<organism evidence="3 4">
    <name type="scientific">Musa troglodytarum</name>
    <name type="common">fe'i banana</name>
    <dbReference type="NCBI Taxonomy" id="320322"/>
    <lineage>
        <taxon>Eukaryota</taxon>
        <taxon>Viridiplantae</taxon>
        <taxon>Streptophyta</taxon>
        <taxon>Embryophyta</taxon>
        <taxon>Tracheophyta</taxon>
        <taxon>Spermatophyta</taxon>
        <taxon>Magnoliopsida</taxon>
        <taxon>Liliopsida</taxon>
        <taxon>Zingiberales</taxon>
        <taxon>Musaceae</taxon>
        <taxon>Musa</taxon>
    </lineage>
</organism>
<dbReference type="GO" id="GO:0005509">
    <property type="term" value="F:calcium ion binding"/>
    <property type="evidence" value="ECO:0007669"/>
    <property type="project" value="InterPro"/>
</dbReference>
<keyword evidence="4" id="KW-1185">Reference proteome</keyword>
<accession>A0A9E7I809</accession>
<sequence>MGEFLDLLERADENKDGRLSKDELRSALKASGLHFTRLKIWFAMRKCDLNRNGVIDGDKEIAKLLSYAENNWKIRVA</sequence>
<dbReference type="SUPFAM" id="SSF47473">
    <property type="entry name" value="EF-hand"/>
    <property type="match status" value="1"/>
</dbReference>
<dbReference type="EMBL" id="CP097511">
    <property type="protein sequence ID" value="URE47129.1"/>
    <property type="molecule type" value="Genomic_DNA"/>
</dbReference>
<proteinExistence type="predicted"/>
<dbReference type="OrthoDB" id="1914225at2759"/>
<keyword evidence="1" id="KW-0106">Calcium</keyword>
<dbReference type="PROSITE" id="PS50222">
    <property type="entry name" value="EF_HAND_2"/>
    <property type="match status" value="1"/>
</dbReference>
<dbReference type="Proteomes" id="UP001055439">
    <property type="component" value="Chromosome 9"/>
</dbReference>
<evidence type="ECO:0000313" key="3">
    <source>
        <dbReference type="EMBL" id="URE47129.1"/>
    </source>
</evidence>
<dbReference type="Pfam" id="PF13499">
    <property type="entry name" value="EF-hand_7"/>
    <property type="match status" value="1"/>
</dbReference>
<evidence type="ECO:0000313" key="4">
    <source>
        <dbReference type="Proteomes" id="UP001055439"/>
    </source>
</evidence>
<dbReference type="AlphaFoldDB" id="A0A9E7I809"/>
<dbReference type="InterPro" id="IPR018247">
    <property type="entry name" value="EF_Hand_1_Ca_BS"/>
</dbReference>
<dbReference type="PROSITE" id="PS00018">
    <property type="entry name" value="EF_HAND_1"/>
    <property type="match status" value="1"/>
</dbReference>
<dbReference type="Gene3D" id="1.10.238.10">
    <property type="entry name" value="EF-hand"/>
    <property type="match status" value="1"/>
</dbReference>
<gene>
    <name evidence="3" type="ORF">MUK42_25203</name>
</gene>
<protein>
    <submittedName>
        <fullName evidence="3">Calcium-Binding Protein</fullName>
    </submittedName>
</protein>